<evidence type="ECO:0000256" key="4">
    <source>
        <dbReference type="ARBA" id="ARBA00022989"/>
    </source>
</evidence>
<dbReference type="PANTHER" id="PTHR43652:SF2">
    <property type="entry name" value="BASIC AMINO ACID ANTIPORTER YFCC-RELATED"/>
    <property type="match status" value="1"/>
</dbReference>
<keyword evidence="5 6" id="KW-0472">Membrane</keyword>
<keyword evidence="2" id="KW-1003">Cell membrane</keyword>
<keyword evidence="3 6" id="KW-0812">Transmembrane</keyword>
<feature type="transmembrane region" description="Helical" evidence="6">
    <location>
        <begin position="160"/>
        <end position="185"/>
    </location>
</feature>
<dbReference type="Proteomes" id="UP000430692">
    <property type="component" value="Unassembled WGS sequence"/>
</dbReference>
<evidence type="ECO:0000256" key="3">
    <source>
        <dbReference type="ARBA" id="ARBA00022692"/>
    </source>
</evidence>
<dbReference type="AlphaFoldDB" id="A0A6I4VUB0"/>
<evidence type="ECO:0000256" key="6">
    <source>
        <dbReference type="SAM" id="Phobius"/>
    </source>
</evidence>
<dbReference type="EMBL" id="WUUL01000012">
    <property type="protein sequence ID" value="MXQ55157.1"/>
    <property type="molecule type" value="Genomic_DNA"/>
</dbReference>
<dbReference type="Pfam" id="PF03606">
    <property type="entry name" value="DcuC"/>
    <property type="match status" value="1"/>
</dbReference>
<feature type="transmembrane region" description="Helical" evidence="6">
    <location>
        <begin position="457"/>
        <end position="476"/>
    </location>
</feature>
<gene>
    <name evidence="7" type="ORF">GSM42_15830</name>
</gene>
<dbReference type="PANTHER" id="PTHR43652">
    <property type="entry name" value="BASIC AMINO ACID ANTIPORTER YFCC-RELATED"/>
    <property type="match status" value="1"/>
</dbReference>
<dbReference type="RefSeq" id="WP_160802511.1">
    <property type="nucleotide sequence ID" value="NZ_WUUL01000012.1"/>
</dbReference>
<comment type="subcellular location">
    <subcellularLocation>
        <location evidence="1">Cell membrane</location>
        <topology evidence="1">Multi-pass membrane protein</topology>
    </subcellularLocation>
</comment>
<protein>
    <submittedName>
        <fullName evidence="7">TIGR00366 family protein</fullName>
    </submittedName>
</protein>
<feature type="transmembrane region" description="Helical" evidence="6">
    <location>
        <begin position="205"/>
        <end position="227"/>
    </location>
</feature>
<name>A0A6I4VUB0_9BACL</name>
<evidence type="ECO:0000256" key="2">
    <source>
        <dbReference type="ARBA" id="ARBA00022475"/>
    </source>
</evidence>
<keyword evidence="8" id="KW-1185">Reference proteome</keyword>
<organism evidence="7 8">
    <name type="scientific">Shimazuella alba</name>
    <dbReference type="NCBI Taxonomy" id="2690964"/>
    <lineage>
        <taxon>Bacteria</taxon>
        <taxon>Bacillati</taxon>
        <taxon>Bacillota</taxon>
        <taxon>Bacilli</taxon>
        <taxon>Bacillales</taxon>
        <taxon>Thermoactinomycetaceae</taxon>
        <taxon>Shimazuella</taxon>
    </lineage>
</organism>
<feature type="transmembrane region" description="Helical" evidence="6">
    <location>
        <begin position="291"/>
        <end position="316"/>
    </location>
</feature>
<evidence type="ECO:0000313" key="7">
    <source>
        <dbReference type="EMBL" id="MXQ55157.1"/>
    </source>
</evidence>
<accession>A0A6I4VUB0</accession>
<feature type="transmembrane region" description="Helical" evidence="6">
    <location>
        <begin position="24"/>
        <end position="43"/>
    </location>
</feature>
<feature type="transmembrane region" description="Helical" evidence="6">
    <location>
        <begin position="129"/>
        <end position="148"/>
    </location>
</feature>
<dbReference type="InterPro" id="IPR051679">
    <property type="entry name" value="DASS-Related_Transporters"/>
</dbReference>
<comment type="caution">
    <text evidence="7">The sequence shown here is derived from an EMBL/GenBank/DDBJ whole genome shotgun (WGS) entry which is preliminary data.</text>
</comment>
<feature type="transmembrane region" description="Helical" evidence="6">
    <location>
        <begin position="328"/>
        <end position="346"/>
    </location>
</feature>
<proteinExistence type="predicted"/>
<evidence type="ECO:0000256" key="5">
    <source>
        <dbReference type="ARBA" id="ARBA00023136"/>
    </source>
</evidence>
<dbReference type="GO" id="GO:0005886">
    <property type="term" value="C:plasma membrane"/>
    <property type="evidence" value="ECO:0007669"/>
    <property type="project" value="UniProtKB-SubCell"/>
</dbReference>
<sequence length="477" mass="51817">MAQKVDISTNKQNPLLKWFTFPHTYAILLIMIIVAALASYVVPAGEYQRIEDKETGKTIVQNGTYHAVESNPVGFFDTFKSIPTGLEKGSQIIFYIFLVSGVFGIIRSTGAIEAGIYKGVKLLNGREKILIPACMFLFSIGGFTLGMAEETIIFVPIGIAIARAVGFDAITGTAMVTLGAASGFMGGMFNPFTVGIAQSLAEVPLFSGFIFRAVVYVFVLSFAIWYVSRYAAKVKADPKNSIIYEIEKQQAPEKMEDKPNIPNYHFRHTLVFIALAGGLAFNVYGVFKWEWFLIELTASFFIMGMIAGLLGGLSFTKIFDSFIDGAKAVTFGALIVGFARAITVVLEDGKIIDSMIYGLTSLIGHLPDTLNVVVMFVVQAFLNLFISSGSGQAATTMPIMIPIADLLDIKRQVAVLAFQYGDSVTNSIIPTSSALMGYLAVAGIPYEKWVKFIWKMLVGWALIACTALIVAVLIGIS</sequence>
<keyword evidence="4 6" id="KW-1133">Transmembrane helix</keyword>
<reference evidence="7 8" key="1">
    <citation type="submission" date="2019-12" db="EMBL/GenBank/DDBJ databases">
        <title>Whole-genome analyses of novel actinobacteria.</title>
        <authorList>
            <person name="Sahin N."/>
            <person name="Saygin H."/>
        </authorList>
    </citation>
    <scope>NUCLEOTIDE SEQUENCE [LARGE SCALE GENOMIC DNA]</scope>
    <source>
        <strain evidence="7 8">KC615</strain>
    </source>
</reference>
<evidence type="ECO:0000256" key="1">
    <source>
        <dbReference type="ARBA" id="ARBA00004651"/>
    </source>
</evidence>
<feature type="transmembrane region" description="Helical" evidence="6">
    <location>
        <begin position="92"/>
        <end position="117"/>
    </location>
</feature>
<evidence type="ECO:0000313" key="8">
    <source>
        <dbReference type="Proteomes" id="UP000430692"/>
    </source>
</evidence>
<dbReference type="InterPro" id="IPR018385">
    <property type="entry name" value="C4_dicarb_anaerob_car-like"/>
</dbReference>
<feature type="transmembrane region" description="Helical" evidence="6">
    <location>
        <begin position="264"/>
        <end position="285"/>
    </location>
</feature>